<dbReference type="Proteomes" id="UP001516400">
    <property type="component" value="Unassembled WGS sequence"/>
</dbReference>
<keyword evidence="2" id="KW-1185">Reference proteome</keyword>
<protein>
    <submittedName>
        <fullName evidence="1">Uncharacterized protein</fullName>
    </submittedName>
</protein>
<dbReference type="AlphaFoldDB" id="A0ABD2NGU4"/>
<comment type="caution">
    <text evidence="1">The sequence shown here is derived from an EMBL/GenBank/DDBJ whole genome shotgun (WGS) entry which is preliminary data.</text>
</comment>
<evidence type="ECO:0000313" key="1">
    <source>
        <dbReference type="EMBL" id="KAL3277625.1"/>
    </source>
</evidence>
<proteinExistence type="predicted"/>
<sequence>MFKQVMKKMDTLEAAISFNNEVNEELKKSLENMKQAANTATMAELHDRRNNLVIFGAQNKQEIVKILGKLEVKVEEEKIEVRPIPNNKTEKPFAMPIIVSFTYEGIRDQVLKKRKIFEHMNSTNMELSGIE</sequence>
<dbReference type="EMBL" id="JABFTP020000103">
    <property type="protein sequence ID" value="KAL3277625.1"/>
    <property type="molecule type" value="Genomic_DNA"/>
</dbReference>
<accession>A0ABD2NGU4</accession>
<reference evidence="1 2" key="1">
    <citation type="journal article" date="2021" name="BMC Biol.">
        <title>Horizontally acquired antibacterial genes associated with adaptive radiation of ladybird beetles.</title>
        <authorList>
            <person name="Li H.S."/>
            <person name="Tang X.F."/>
            <person name="Huang Y.H."/>
            <person name="Xu Z.Y."/>
            <person name="Chen M.L."/>
            <person name="Du X.Y."/>
            <person name="Qiu B.Y."/>
            <person name="Chen P.T."/>
            <person name="Zhang W."/>
            <person name="Slipinski A."/>
            <person name="Escalona H.E."/>
            <person name="Waterhouse R.M."/>
            <person name="Zwick A."/>
            <person name="Pang H."/>
        </authorList>
    </citation>
    <scope>NUCLEOTIDE SEQUENCE [LARGE SCALE GENOMIC DNA]</scope>
    <source>
        <strain evidence="1">SYSU2018</strain>
    </source>
</reference>
<gene>
    <name evidence="1" type="ORF">HHI36_012966</name>
</gene>
<name>A0ABD2NGU4_9CUCU</name>
<evidence type="ECO:0000313" key="2">
    <source>
        <dbReference type="Proteomes" id="UP001516400"/>
    </source>
</evidence>
<organism evidence="1 2">
    <name type="scientific">Cryptolaemus montrouzieri</name>
    <dbReference type="NCBI Taxonomy" id="559131"/>
    <lineage>
        <taxon>Eukaryota</taxon>
        <taxon>Metazoa</taxon>
        <taxon>Ecdysozoa</taxon>
        <taxon>Arthropoda</taxon>
        <taxon>Hexapoda</taxon>
        <taxon>Insecta</taxon>
        <taxon>Pterygota</taxon>
        <taxon>Neoptera</taxon>
        <taxon>Endopterygota</taxon>
        <taxon>Coleoptera</taxon>
        <taxon>Polyphaga</taxon>
        <taxon>Cucujiformia</taxon>
        <taxon>Coccinelloidea</taxon>
        <taxon>Coccinellidae</taxon>
        <taxon>Scymninae</taxon>
        <taxon>Scymnini</taxon>
        <taxon>Cryptolaemus</taxon>
    </lineage>
</organism>